<feature type="signal peptide" evidence="4">
    <location>
        <begin position="1"/>
        <end position="23"/>
    </location>
</feature>
<dbReference type="AlphaFoldDB" id="A0A1B1S6E4"/>
<dbReference type="EMBL" id="CP015402">
    <property type="protein sequence ID" value="ANU62357.1"/>
    <property type="molecule type" value="Genomic_DNA"/>
</dbReference>
<dbReference type="Gene3D" id="3.40.50.1240">
    <property type="entry name" value="Phosphoglycerate mutase-like"/>
    <property type="match status" value="1"/>
</dbReference>
<reference evidence="6" key="1">
    <citation type="submission" date="2016-04" db="EMBL/GenBank/DDBJ databases">
        <title>Complete Genome Sequences of Twelve Strains of a Stable Defined Moderately Diverse Mouse Microbiota 2 (sDMDMm2).</title>
        <authorList>
            <person name="Uchimura Y."/>
            <person name="Wyss M."/>
            <person name="Brugiroux S."/>
            <person name="Limenitakis J.P."/>
            <person name="Stecher B."/>
            <person name="McCoy K.D."/>
            <person name="Macpherson A.J."/>
        </authorList>
    </citation>
    <scope>NUCLEOTIDE SEQUENCE [LARGE SCALE GENOMIC DNA]</scope>
    <source>
        <strain evidence="6">YL27</strain>
    </source>
</reference>
<evidence type="ECO:0000256" key="2">
    <source>
        <dbReference type="ARBA" id="ARBA00022729"/>
    </source>
</evidence>
<dbReference type="STRING" id="1796646.A4V02_00405"/>
<accession>A0A1B1S6E4</accession>
<dbReference type="PANTHER" id="PTHR20963">
    <property type="entry name" value="MULTIPLE INOSITOL POLYPHOSPHATE PHOSPHATASE-RELATED"/>
    <property type="match status" value="1"/>
</dbReference>
<evidence type="ECO:0000256" key="4">
    <source>
        <dbReference type="SAM" id="SignalP"/>
    </source>
</evidence>
<dbReference type="RefSeq" id="WP_084273892.1">
    <property type="nucleotide sequence ID" value="NZ_CAJTAP010000016.1"/>
</dbReference>
<feature type="chain" id="PRO_5008529200" description="Histidine-type phosphatase" evidence="4">
    <location>
        <begin position="24"/>
        <end position="436"/>
    </location>
</feature>
<dbReference type="OrthoDB" id="9770871at2"/>
<evidence type="ECO:0008006" key="7">
    <source>
        <dbReference type="Google" id="ProtNLM"/>
    </source>
</evidence>
<sequence>MMKTSLRCILAGFASCTILYANASPLQPKSVDEFTGQELSAQYYAYPYTDSPAPALTPAPDGYEPFHIEHYGRHGSRWLIDQRDYEYPVAELEKAERNGYLTPLGKETLELLRDIAAKEQGRCEELTDMGALQHQLIGERMVRNFPQVFAPGSTVNAKSTIVIRCILSMVNELNSINKLAPGVKVLADASNADMRYMNFDDTTGVKIRKAAKKKELKKFQAKYPEKGVFLTRLITNPEFIRDSIDNSRVERRLWRVLSNMQSHIGMPWLTDRVFSREEQHGQWMRSNANWFVEAGNSKLTKNRAQYSQRHLLRNFIESADTAVASPRVSANLRFGHDGMVLPLTVLMEINDYAREINSLDQLEQSRWYCQDIIPMAANIQMIFYRPTDSIATDDVLVKVLLNENEIVLPGTPVSGPYYRWKDLRKYYLEKLDSFKE</sequence>
<proteinExistence type="predicted"/>
<name>A0A1B1S6E4_9BACT</name>
<dbReference type="KEGG" id="pary:A4V02_00405"/>
<evidence type="ECO:0000256" key="1">
    <source>
        <dbReference type="ARBA" id="ARBA00004370"/>
    </source>
</evidence>
<organism evidence="5 6">
    <name type="scientific">Muribaculum intestinale</name>
    <dbReference type="NCBI Taxonomy" id="1796646"/>
    <lineage>
        <taxon>Bacteria</taxon>
        <taxon>Pseudomonadati</taxon>
        <taxon>Bacteroidota</taxon>
        <taxon>Bacteroidia</taxon>
        <taxon>Bacteroidales</taxon>
        <taxon>Muribaculaceae</taxon>
        <taxon>Muribaculum</taxon>
    </lineage>
</organism>
<dbReference type="SUPFAM" id="SSF53254">
    <property type="entry name" value="Phosphoglycerate mutase-like"/>
    <property type="match status" value="1"/>
</dbReference>
<dbReference type="InterPro" id="IPR029033">
    <property type="entry name" value="His_PPase_superfam"/>
</dbReference>
<accession>A0A1Z2XFF6</accession>
<dbReference type="Proteomes" id="UP000186351">
    <property type="component" value="Chromosome"/>
</dbReference>
<keyword evidence="6" id="KW-1185">Reference proteome</keyword>
<keyword evidence="2 4" id="KW-0732">Signal</keyword>
<evidence type="ECO:0000256" key="3">
    <source>
        <dbReference type="ARBA" id="ARBA00023136"/>
    </source>
</evidence>
<gene>
    <name evidence="5" type="ORF">A4V02_00405</name>
</gene>
<evidence type="ECO:0000313" key="6">
    <source>
        <dbReference type="Proteomes" id="UP000186351"/>
    </source>
</evidence>
<protein>
    <recommendedName>
        <fullName evidence="7">Histidine-type phosphatase</fullName>
    </recommendedName>
</protein>
<dbReference type="GeneID" id="65535297"/>
<keyword evidence="3" id="KW-0472">Membrane</keyword>
<evidence type="ECO:0000313" key="5">
    <source>
        <dbReference type="EMBL" id="ANU62357.1"/>
    </source>
</evidence>
<comment type="subcellular location">
    <subcellularLocation>
        <location evidence="1">Membrane</location>
    </subcellularLocation>
</comment>
<dbReference type="PANTHER" id="PTHR20963:SF8">
    <property type="entry name" value="MULTIPLE INOSITOL POLYPHOSPHATE PHOSPHATASE 1"/>
    <property type="match status" value="1"/>
</dbReference>
<dbReference type="GO" id="GO:0016020">
    <property type="term" value="C:membrane"/>
    <property type="evidence" value="ECO:0007669"/>
    <property type="project" value="UniProtKB-SubCell"/>
</dbReference>